<evidence type="ECO:0000256" key="1">
    <source>
        <dbReference type="ARBA" id="ARBA00009481"/>
    </source>
</evidence>
<evidence type="ECO:0000313" key="7">
    <source>
        <dbReference type="Proteomes" id="UP000806285"/>
    </source>
</evidence>
<dbReference type="Pfam" id="PF13439">
    <property type="entry name" value="Glyco_transf_4"/>
    <property type="match status" value="1"/>
</dbReference>
<dbReference type="RefSeq" id="WP_193678541.1">
    <property type="nucleotide sequence ID" value="NZ_JADDIV010000006.1"/>
</dbReference>
<dbReference type="PANTHER" id="PTHR12526:SF640">
    <property type="entry name" value="COLANIC ACID BIOSYNTHESIS GLYCOSYLTRANSFERASE WCAL-RELATED"/>
    <property type="match status" value="1"/>
</dbReference>
<evidence type="ECO:0000313" key="6">
    <source>
        <dbReference type="EMBL" id="MBE7369913.1"/>
    </source>
</evidence>
<dbReference type="PANTHER" id="PTHR12526">
    <property type="entry name" value="GLYCOSYLTRANSFERASE"/>
    <property type="match status" value="1"/>
</dbReference>
<keyword evidence="3" id="KW-0808">Transferase</keyword>
<dbReference type="SUPFAM" id="SSF53756">
    <property type="entry name" value="UDP-Glycosyltransferase/glycogen phosphorylase"/>
    <property type="match status" value="1"/>
</dbReference>
<evidence type="ECO:0000256" key="2">
    <source>
        <dbReference type="ARBA" id="ARBA00022676"/>
    </source>
</evidence>
<organism evidence="6 7">
    <name type="scientific">Ramlibacter pallidus</name>
    <dbReference type="NCBI Taxonomy" id="2780087"/>
    <lineage>
        <taxon>Bacteria</taxon>
        <taxon>Pseudomonadati</taxon>
        <taxon>Pseudomonadota</taxon>
        <taxon>Betaproteobacteria</taxon>
        <taxon>Burkholderiales</taxon>
        <taxon>Comamonadaceae</taxon>
        <taxon>Ramlibacter</taxon>
    </lineage>
</organism>
<proteinExistence type="inferred from homology"/>
<feature type="domain" description="Glycosyltransferase subfamily 4-like N-terminal" evidence="5">
    <location>
        <begin position="13"/>
        <end position="157"/>
    </location>
</feature>
<reference evidence="6 7" key="1">
    <citation type="submission" date="2020-10" db="EMBL/GenBank/DDBJ databases">
        <title>Ramlibacter sp. HM2 16S ribosomal RNA gene Genome sequencing and assembly.</title>
        <authorList>
            <person name="Kang M."/>
        </authorList>
    </citation>
    <scope>NUCLEOTIDE SEQUENCE [LARGE SCALE GENOMIC DNA]</scope>
    <source>
        <strain evidence="6 7">HM2</strain>
    </source>
</reference>
<dbReference type="Pfam" id="PF00534">
    <property type="entry name" value="Glycos_transf_1"/>
    <property type="match status" value="1"/>
</dbReference>
<dbReference type="Gene3D" id="3.40.50.2000">
    <property type="entry name" value="Glycogen Phosphorylase B"/>
    <property type="match status" value="2"/>
</dbReference>
<accession>A0ABR9S8Q8</accession>
<dbReference type="EMBL" id="JADDIV010000006">
    <property type="protein sequence ID" value="MBE7369913.1"/>
    <property type="molecule type" value="Genomic_DNA"/>
</dbReference>
<evidence type="ECO:0000259" key="5">
    <source>
        <dbReference type="Pfam" id="PF13439"/>
    </source>
</evidence>
<name>A0ABR9S8Q8_9BURK</name>
<keyword evidence="7" id="KW-1185">Reference proteome</keyword>
<keyword evidence="2" id="KW-0328">Glycosyltransferase</keyword>
<evidence type="ECO:0000259" key="4">
    <source>
        <dbReference type="Pfam" id="PF00534"/>
    </source>
</evidence>
<protein>
    <submittedName>
        <fullName evidence="6">Glycosyltransferase family 4 protein</fullName>
    </submittedName>
</protein>
<gene>
    <name evidence="6" type="ORF">IM787_20285</name>
</gene>
<evidence type="ECO:0000256" key="3">
    <source>
        <dbReference type="ARBA" id="ARBA00022679"/>
    </source>
</evidence>
<feature type="domain" description="Glycosyl transferase family 1" evidence="4">
    <location>
        <begin position="177"/>
        <end position="335"/>
    </location>
</feature>
<comment type="similarity">
    <text evidence="1">Belongs to the glycosyltransferase group 1 family. Glycosyltransferase 4 subfamily.</text>
</comment>
<dbReference type="CDD" id="cd03801">
    <property type="entry name" value="GT4_PimA-like"/>
    <property type="match status" value="1"/>
</dbReference>
<comment type="caution">
    <text evidence="6">The sequence shown here is derived from an EMBL/GenBank/DDBJ whole genome shotgun (WGS) entry which is preliminary data.</text>
</comment>
<sequence length="356" mass="37979">MRICMLIKTLALGGAERHVVDLAADLQRRGHSVSVLFSDVHLDALRPELVSHGVEVVGVGDGGAGGLLRDLARELRRIAPDVVHAHSPRLKFLARMLRPVLGYRLVTTYHNTFARHHPLIRLGEHLTHGMDDVRISCSQEVADTMRWPSRVVPNGIRLPSGPDGSGGLRLRLQLDAGTLLFSCVANLWQKKNHAGLVDAFARAFGTAGGDALPHLVLFGEGDERGALRAHIDALGIGARVHLLGADPDAARLTSGADVFCLVSFHEGLPLALLEAMANGLPCVVSRAGGMPTVVQHGATGLVVDATDTAAIADAMRTLAADAGLRRAMGQAGRQRIERDYQLSTMVDRVLALYAAP</sequence>
<dbReference type="InterPro" id="IPR028098">
    <property type="entry name" value="Glyco_trans_4-like_N"/>
</dbReference>
<dbReference type="Proteomes" id="UP000806285">
    <property type="component" value="Unassembled WGS sequence"/>
</dbReference>
<dbReference type="InterPro" id="IPR001296">
    <property type="entry name" value="Glyco_trans_1"/>
</dbReference>